<dbReference type="InterPro" id="IPR043128">
    <property type="entry name" value="Rev_trsase/Diguanyl_cyclase"/>
</dbReference>
<sequence length="598" mass="64929">MTEAAYSDPDRWTTPGPRGVLPPALDLDPARRAVSVDGHTVPLTAKEYLLFELLYSSRGRLFTRDDILERIWGLDFLGEARIVDAYVKRLRSKLGPGAIETVRGLGYRCPLPELVGVAQPHLQRLPPEARLLTRLAQRILQVTDPAHIVANVQELLRDHYNVREVSLWSMPDRTLLGYAGSPQVSSLPAGAALNGTDGRPDLLCVPLGTGQPDQGPWALLAFWDGSGRDGWPVDVRSALDAVAGLVNPALRLNGEIRGRELAEQQVRQLNTELERRVQARTQDLARANADLSALYGLAQELAGAASLPEVLSRGLSILAQLAGATVCSLWRLHHTELSCLGAYTPDREERTHAQQQQSAALTRLLRQSVACTSVQSVLTRTASLPDGRQVLLIPVACGAAGVHALHLELPGEIPDDLSLLDAAARSFGLAFERQTQTLMLEHVALSDELTGLPNRRALLTDLAAELSYSQRHRTSLTLSLFELPNIRDVNSTAGFAAGNDLIRALADELRRTLRLEDRMYRLSGAVVASLVRSVDLHERHALSARLNALAATFPAGTDGGTLRVSHASSPDETSELSDLLHLALARLEEQPEPPPGPA</sequence>
<dbReference type="SUPFAM" id="SSF46894">
    <property type="entry name" value="C-terminal effector domain of the bipartite response regulators"/>
    <property type="match status" value="1"/>
</dbReference>
<comment type="caution">
    <text evidence="10">The sequence shown here is derived from an EMBL/GenBank/DDBJ whole genome shotgun (WGS) entry which is preliminary data.</text>
</comment>
<reference evidence="10" key="2">
    <citation type="submission" date="2020-09" db="EMBL/GenBank/DDBJ databases">
        <authorList>
            <person name="Sun Q."/>
            <person name="Ohkuma M."/>
        </authorList>
    </citation>
    <scope>NUCLEOTIDE SEQUENCE</scope>
    <source>
        <strain evidence="10">JCM 14371</strain>
    </source>
</reference>
<dbReference type="SMART" id="SM00862">
    <property type="entry name" value="Trans_reg_C"/>
    <property type="match status" value="1"/>
</dbReference>
<dbReference type="PROSITE" id="PS51755">
    <property type="entry name" value="OMPR_PHOB"/>
    <property type="match status" value="1"/>
</dbReference>
<dbReference type="SUPFAM" id="SSF55073">
    <property type="entry name" value="Nucleotide cyclase"/>
    <property type="match status" value="1"/>
</dbReference>
<dbReference type="Gene3D" id="3.30.70.270">
    <property type="match status" value="1"/>
</dbReference>
<feature type="domain" description="GGDEF" evidence="8">
    <location>
        <begin position="474"/>
        <end position="598"/>
    </location>
</feature>
<dbReference type="RefSeq" id="WP_188963522.1">
    <property type="nucleotide sequence ID" value="NZ_BMOE01000008.1"/>
</dbReference>
<dbReference type="SMART" id="SM00267">
    <property type="entry name" value="GGDEF"/>
    <property type="match status" value="1"/>
</dbReference>
<dbReference type="EMBL" id="BMOE01000008">
    <property type="protein sequence ID" value="GGJ79342.1"/>
    <property type="molecule type" value="Genomic_DNA"/>
</dbReference>
<keyword evidence="5" id="KW-0804">Transcription</keyword>
<dbReference type="PANTHER" id="PTHR48111:SF22">
    <property type="entry name" value="REGULATOR OF RPOS"/>
    <property type="match status" value="1"/>
</dbReference>
<dbReference type="InterPro" id="IPR029787">
    <property type="entry name" value="Nucleotide_cyclase"/>
</dbReference>
<dbReference type="Gene3D" id="3.30.450.40">
    <property type="match status" value="1"/>
</dbReference>
<evidence type="ECO:0000256" key="4">
    <source>
        <dbReference type="ARBA" id="ARBA00023125"/>
    </source>
</evidence>
<dbReference type="InterPro" id="IPR001867">
    <property type="entry name" value="OmpR/PhoB-type_DNA-bd"/>
</dbReference>
<reference evidence="10" key="1">
    <citation type="journal article" date="2014" name="Int. J. Syst. Evol. Microbiol.">
        <title>Complete genome sequence of Corynebacterium casei LMG S-19264T (=DSM 44701T), isolated from a smear-ripened cheese.</title>
        <authorList>
            <consortium name="US DOE Joint Genome Institute (JGI-PGF)"/>
            <person name="Walter F."/>
            <person name="Albersmeier A."/>
            <person name="Kalinowski J."/>
            <person name="Ruckert C."/>
        </authorList>
    </citation>
    <scope>NUCLEOTIDE SEQUENCE</scope>
    <source>
        <strain evidence="10">JCM 14371</strain>
    </source>
</reference>
<feature type="DNA-binding region" description="OmpR/PhoB-type" evidence="6">
    <location>
        <begin position="16"/>
        <end position="111"/>
    </location>
</feature>
<evidence type="ECO:0000256" key="6">
    <source>
        <dbReference type="PROSITE-ProRule" id="PRU01091"/>
    </source>
</evidence>
<gene>
    <name evidence="10" type="ORF">GCM10008939_23980</name>
</gene>
<protein>
    <submittedName>
        <fullName evidence="10">Uncharacterized protein</fullName>
    </submittedName>
</protein>
<proteinExistence type="predicted"/>
<dbReference type="GO" id="GO:0000976">
    <property type="term" value="F:transcription cis-regulatory region binding"/>
    <property type="evidence" value="ECO:0007669"/>
    <property type="project" value="TreeGrafter"/>
</dbReference>
<evidence type="ECO:0000259" key="8">
    <source>
        <dbReference type="PROSITE" id="PS50887"/>
    </source>
</evidence>
<dbReference type="PANTHER" id="PTHR48111">
    <property type="entry name" value="REGULATOR OF RPOS"/>
    <property type="match status" value="1"/>
</dbReference>
<keyword evidence="4 6" id="KW-0238">DNA-binding</keyword>
<dbReference type="AlphaFoldDB" id="A0A917UR50"/>
<evidence type="ECO:0000256" key="7">
    <source>
        <dbReference type="SAM" id="Coils"/>
    </source>
</evidence>
<dbReference type="InterPro" id="IPR000160">
    <property type="entry name" value="GGDEF_dom"/>
</dbReference>
<dbReference type="InterPro" id="IPR016032">
    <property type="entry name" value="Sig_transdc_resp-reg_C-effctor"/>
</dbReference>
<dbReference type="InterPro" id="IPR036388">
    <property type="entry name" value="WH-like_DNA-bd_sf"/>
</dbReference>
<feature type="coiled-coil region" evidence="7">
    <location>
        <begin position="259"/>
        <end position="290"/>
    </location>
</feature>
<dbReference type="CDD" id="cd01949">
    <property type="entry name" value="GGDEF"/>
    <property type="match status" value="1"/>
</dbReference>
<dbReference type="GO" id="GO:0000156">
    <property type="term" value="F:phosphorelay response regulator activity"/>
    <property type="evidence" value="ECO:0007669"/>
    <property type="project" value="TreeGrafter"/>
</dbReference>
<dbReference type="PROSITE" id="PS50887">
    <property type="entry name" value="GGDEF"/>
    <property type="match status" value="1"/>
</dbReference>
<accession>A0A917UR50</accession>
<dbReference type="CDD" id="cd00383">
    <property type="entry name" value="trans_reg_C"/>
    <property type="match status" value="1"/>
</dbReference>
<name>A0A917UR50_9DEIO</name>
<keyword evidence="7" id="KW-0175">Coiled coil</keyword>
<evidence type="ECO:0000313" key="10">
    <source>
        <dbReference type="EMBL" id="GGJ79342.1"/>
    </source>
</evidence>
<dbReference type="InterPro" id="IPR039420">
    <property type="entry name" value="WalR-like"/>
</dbReference>
<evidence type="ECO:0000256" key="2">
    <source>
        <dbReference type="ARBA" id="ARBA00023012"/>
    </source>
</evidence>
<dbReference type="NCBIfam" id="TIGR00254">
    <property type="entry name" value="GGDEF"/>
    <property type="match status" value="1"/>
</dbReference>
<keyword evidence="1" id="KW-0597">Phosphoprotein</keyword>
<evidence type="ECO:0000259" key="9">
    <source>
        <dbReference type="PROSITE" id="PS51755"/>
    </source>
</evidence>
<dbReference type="GO" id="GO:0006355">
    <property type="term" value="P:regulation of DNA-templated transcription"/>
    <property type="evidence" value="ECO:0007669"/>
    <property type="project" value="InterPro"/>
</dbReference>
<organism evidence="10 11">
    <name type="scientific">Deinococcus aquiradiocola</name>
    <dbReference type="NCBI Taxonomy" id="393059"/>
    <lineage>
        <taxon>Bacteria</taxon>
        <taxon>Thermotogati</taxon>
        <taxon>Deinococcota</taxon>
        <taxon>Deinococci</taxon>
        <taxon>Deinococcales</taxon>
        <taxon>Deinococcaceae</taxon>
        <taxon>Deinococcus</taxon>
    </lineage>
</organism>
<dbReference type="Proteomes" id="UP000635726">
    <property type="component" value="Unassembled WGS sequence"/>
</dbReference>
<keyword evidence="2" id="KW-0902">Two-component regulatory system</keyword>
<dbReference type="Pfam" id="PF00990">
    <property type="entry name" value="GGDEF"/>
    <property type="match status" value="1"/>
</dbReference>
<dbReference type="InterPro" id="IPR029016">
    <property type="entry name" value="GAF-like_dom_sf"/>
</dbReference>
<evidence type="ECO:0000313" key="11">
    <source>
        <dbReference type="Proteomes" id="UP000635726"/>
    </source>
</evidence>
<dbReference type="Gene3D" id="1.10.10.10">
    <property type="entry name" value="Winged helix-like DNA-binding domain superfamily/Winged helix DNA-binding domain"/>
    <property type="match status" value="1"/>
</dbReference>
<dbReference type="GO" id="GO:0005829">
    <property type="term" value="C:cytosol"/>
    <property type="evidence" value="ECO:0007669"/>
    <property type="project" value="TreeGrafter"/>
</dbReference>
<keyword evidence="3" id="KW-0805">Transcription regulation</keyword>
<dbReference type="Pfam" id="PF00486">
    <property type="entry name" value="Trans_reg_C"/>
    <property type="match status" value="1"/>
</dbReference>
<evidence type="ECO:0000256" key="1">
    <source>
        <dbReference type="ARBA" id="ARBA00022553"/>
    </source>
</evidence>
<feature type="domain" description="OmpR/PhoB-type" evidence="9">
    <location>
        <begin position="16"/>
        <end position="111"/>
    </location>
</feature>
<evidence type="ECO:0000256" key="5">
    <source>
        <dbReference type="ARBA" id="ARBA00023163"/>
    </source>
</evidence>
<dbReference type="SUPFAM" id="SSF55781">
    <property type="entry name" value="GAF domain-like"/>
    <property type="match status" value="1"/>
</dbReference>
<evidence type="ECO:0000256" key="3">
    <source>
        <dbReference type="ARBA" id="ARBA00023015"/>
    </source>
</evidence>
<keyword evidence="11" id="KW-1185">Reference proteome</keyword>
<dbReference type="GO" id="GO:0032993">
    <property type="term" value="C:protein-DNA complex"/>
    <property type="evidence" value="ECO:0007669"/>
    <property type="project" value="TreeGrafter"/>
</dbReference>